<evidence type="ECO:0000256" key="1">
    <source>
        <dbReference type="SAM" id="SignalP"/>
    </source>
</evidence>
<feature type="chain" id="PRO_5025496714" description="Alpha/beta-hydrolase" evidence="1">
    <location>
        <begin position="17"/>
        <end position="284"/>
    </location>
</feature>
<keyword evidence="1" id="KW-0732">Signal</keyword>
<dbReference type="OrthoDB" id="2141514at2759"/>
<dbReference type="InterPro" id="IPR029058">
    <property type="entry name" value="AB_hydrolase_fold"/>
</dbReference>
<dbReference type="SUPFAM" id="SSF53474">
    <property type="entry name" value="alpha/beta-Hydrolases"/>
    <property type="match status" value="1"/>
</dbReference>
<accession>A0A6A6V0C4</accession>
<name>A0A6A6V0C4_9PLEO</name>
<reference evidence="2" key="1">
    <citation type="journal article" date="2020" name="Stud. Mycol.">
        <title>101 Dothideomycetes genomes: a test case for predicting lifestyles and emergence of pathogens.</title>
        <authorList>
            <person name="Haridas S."/>
            <person name="Albert R."/>
            <person name="Binder M."/>
            <person name="Bloem J."/>
            <person name="Labutti K."/>
            <person name="Salamov A."/>
            <person name="Andreopoulos B."/>
            <person name="Baker S."/>
            <person name="Barry K."/>
            <person name="Bills G."/>
            <person name="Bluhm B."/>
            <person name="Cannon C."/>
            <person name="Castanera R."/>
            <person name="Culley D."/>
            <person name="Daum C."/>
            <person name="Ezra D."/>
            <person name="Gonzalez J."/>
            <person name="Henrissat B."/>
            <person name="Kuo A."/>
            <person name="Liang C."/>
            <person name="Lipzen A."/>
            <person name="Lutzoni F."/>
            <person name="Magnuson J."/>
            <person name="Mondo S."/>
            <person name="Nolan M."/>
            <person name="Ohm R."/>
            <person name="Pangilinan J."/>
            <person name="Park H.-J."/>
            <person name="Ramirez L."/>
            <person name="Alfaro M."/>
            <person name="Sun H."/>
            <person name="Tritt A."/>
            <person name="Yoshinaga Y."/>
            <person name="Zwiers L.-H."/>
            <person name="Turgeon B."/>
            <person name="Goodwin S."/>
            <person name="Spatafora J."/>
            <person name="Crous P."/>
            <person name="Grigoriev I."/>
        </authorList>
    </citation>
    <scope>NUCLEOTIDE SEQUENCE</scope>
    <source>
        <strain evidence="2">CBS 119925</strain>
    </source>
</reference>
<keyword evidence="3" id="KW-1185">Reference proteome</keyword>
<proteinExistence type="predicted"/>
<dbReference type="Gene3D" id="3.40.50.1820">
    <property type="entry name" value="alpha/beta hydrolase"/>
    <property type="match status" value="1"/>
</dbReference>
<feature type="signal peptide" evidence="1">
    <location>
        <begin position="1"/>
        <end position="16"/>
    </location>
</feature>
<sequence length="284" mass="30103">MKASIFALSLSAGALGAPTLDARQQVSTGTGPYPARWVTAPDFPNHTIYIPQNVDAVNGTMPVVAWGNGACSANGLGQGNFLAEIASWGFIVIASGGPNQGGSTTAQWMKDSIDYATRTTSGPFAKANKESIGVAGWSCGGVEAYEQYQDSRVKTIGIFNSGQMDEGGTRRVVPNIRNKSVFFFLGGPSDIAYNNGMRDYRALPSGIPSWNGNLPVGHGATYGDANGGRFGKAAQLYFRWVLKGDQTAASWFTGNGAQQEGWTVERKDLDKLVFPPQGDTPSKC</sequence>
<evidence type="ECO:0000313" key="3">
    <source>
        <dbReference type="Proteomes" id="UP000799440"/>
    </source>
</evidence>
<gene>
    <name evidence="2" type="ORF">M011DRAFT_481552</name>
</gene>
<organism evidence="2 3">
    <name type="scientific">Sporormia fimetaria CBS 119925</name>
    <dbReference type="NCBI Taxonomy" id="1340428"/>
    <lineage>
        <taxon>Eukaryota</taxon>
        <taxon>Fungi</taxon>
        <taxon>Dikarya</taxon>
        <taxon>Ascomycota</taxon>
        <taxon>Pezizomycotina</taxon>
        <taxon>Dothideomycetes</taxon>
        <taxon>Pleosporomycetidae</taxon>
        <taxon>Pleosporales</taxon>
        <taxon>Sporormiaceae</taxon>
        <taxon>Sporormia</taxon>
    </lineage>
</organism>
<dbReference type="EMBL" id="MU006606">
    <property type="protein sequence ID" value="KAF2742647.1"/>
    <property type="molecule type" value="Genomic_DNA"/>
</dbReference>
<evidence type="ECO:0008006" key="4">
    <source>
        <dbReference type="Google" id="ProtNLM"/>
    </source>
</evidence>
<dbReference type="AlphaFoldDB" id="A0A6A6V0C4"/>
<dbReference type="Proteomes" id="UP000799440">
    <property type="component" value="Unassembled WGS sequence"/>
</dbReference>
<evidence type="ECO:0000313" key="2">
    <source>
        <dbReference type="EMBL" id="KAF2742647.1"/>
    </source>
</evidence>
<protein>
    <recommendedName>
        <fullName evidence="4">Alpha/beta-hydrolase</fullName>
    </recommendedName>
</protein>